<dbReference type="InterPro" id="IPR011992">
    <property type="entry name" value="EF-hand-dom_pair"/>
</dbReference>
<dbReference type="EMBL" id="AQIB01117851">
    <property type="status" value="NOT_ANNOTATED_CDS"/>
    <property type="molecule type" value="Genomic_DNA"/>
</dbReference>
<protein>
    <recommendedName>
        <fullName evidence="3">EF-hand domain-containing protein</fullName>
    </recommendedName>
</protein>
<dbReference type="SUPFAM" id="SSF47473">
    <property type="entry name" value="EF-hand"/>
    <property type="match status" value="1"/>
</dbReference>
<dbReference type="Bgee" id="ENSCSAG00000003835">
    <property type="expression patterns" value="Expressed in fibroblast and 5 other cell types or tissues"/>
</dbReference>
<dbReference type="Proteomes" id="UP000029965">
    <property type="component" value="Chromosome 16"/>
</dbReference>
<evidence type="ECO:0008006" key="3">
    <source>
        <dbReference type="Google" id="ProtNLM"/>
    </source>
</evidence>
<sequence>MGIEITNKEHKKLLKTLPVSADKKVFKKELLDGVKSFRGGQVNVNDLTSVLQNTGFRLEEKEIKDLKSHLPVTGEH</sequence>
<keyword evidence="2" id="KW-1185">Reference proteome</keyword>
<dbReference type="GeneTree" id="ENSGT00940000165743"/>
<proteinExistence type="predicted"/>
<dbReference type="Ensembl" id="ENSCSAT00000001865.1">
    <property type="protein sequence ID" value="ENSCSAP00000000201.1"/>
    <property type="gene ID" value="ENSCSAG00000003835.1"/>
</dbReference>
<accession>A0A0D9QV12</accession>
<reference evidence="1 2" key="1">
    <citation type="submission" date="2014-03" db="EMBL/GenBank/DDBJ databases">
        <authorList>
            <person name="Warren W."/>
            <person name="Wilson R.K."/>
        </authorList>
    </citation>
    <scope>NUCLEOTIDE SEQUENCE</scope>
</reference>
<organism evidence="1 2">
    <name type="scientific">Chlorocebus sabaeus</name>
    <name type="common">Green monkey</name>
    <name type="synonym">Simia sabaea</name>
    <dbReference type="NCBI Taxonomy" id="60711"/>
    <lineage>
        <taxon>Eukaryota</taxon>
        <taxon>Metazoa</taxon>
        <taxon>Chordata</taxon>
        <taxon>Craniata</taxon>
        <taxon>Vertebrata</taxon>
        <taxon>Euteleostomi</taxon>
        <taxon>Mammalia</taxon>
        <taxon>Eutheria</taxon>
        <taxon>Euarchontoglires</taxon>
        <taxon>Primates</taxon>
        <taxon>Haplorrhini</taxon>
        <taxon>Catarrhini</taxon>
        <taxon>Cercopithecidae</taxon>
        <taxon>Cercopithecinae</taxon>
        <taxon>Chlorocebus</taxon>
    </lineage>
</organism>
<evidence type="ECO:0000313" key="2">
    <source>
        <dbReference type="Proteomes" id="UP000029965"/>
    </source>
</evidence>
<name>A0A0D9QV12_CHLSB</name>
<dbReference type="eggNOG" id="KOG3464">
    <property type="taxonomic scope" value="Eukaryota"/>
</dbReference>
<dbReference type="AlphaFoldDB" id="A0A0D9QV12"/>
<reference evidence="1" key="2">
    <citation type="submission" date="2025-08" db="UniProtKB">
        <authorList>
            <consortium name="Ensembl"/>
        </authorList>
    </citation>
    <scope>IDENTIFICATION</scope>
</reference>
<reference evidence="1" key="3">
    <citation type="submission" date="2025-09" db="UniProtKB">
        <authorList>
            <consortium name="Ensembl"/>
        </authorList>
    </citation>
    <scope>IDENTIFICATION</scope>
</reference>
<evidence type="ECO:0000313" key="1">
    <source>
        <dbReference type="Ensembl" id="ENSCSAP00000000201.1"/>
    </source>
</evidence>